<comment type="caution">
    <text evidence="1">The sequence shown here is derived from an EMBL/GenBank/DDBJ whole genome shotgun (WGS) entry which is preliminary data.</text>
</comment>
<gene>
    <name evidence="1" type="ORF">GUJ93_ZPchr0012g21577</name>
</gene>
<sequence>MFLWSQVNLAACKAALFSQSICCTYTPVFHMVIVSAPLHGSWIMFDDVLIRNKVPVFLANSFGNGWNSVHCYQTGKEGYIAGFQLAIRLVSKSQCLLNKATTFLSSSEPPPRLLPPFSPSIAREPLIPTSRWQLPLAASTDREGVPSWRCNNGDRFVVAAAGGGGSCVLALRRVAGSQQRELLVRDRAFQPSALRVCSNALWADGVNATVGFIIPPWLLCARSPWPAR</sequence>
<organism evidence="1 2">
    <name type="scientific">Zizania palustris</name>
    <name type="common">Northern wild rice</name>
    <dbReference type="NCBI Taxonomy" id="103762"/>
    <lineage>
        <taxon>Eukaryota</taxon>
        <taxon>Viridiplantae</taxon>
        <taxon>Streptophyta</taxon>
        <taxon>Embryophyta</taxon>
        <taxon>Tracheophyta</taxon>
        <taxon>Spermatophyta</taxon>
        <taxon>Magnoliopsida</taxon>
        <taxon>Liliopsida</taxon>
        <taxon>Poales</taxon>
        <taxon>Poaceae</taxon>
        <taxon>BOP clade</taxon>
        <taxon>Oryzoideae</taxon>
        <taxon>Oryzeae</taxon>
        <taxon>Zizaniinae</taxon>
        <taxon>Zizania</taxon>
    </lineage>
</organism>
<dbReference type="AlphaFoldDB" id="A0A8J6BUK3"/>
<dbReference type="EMBL" id="JAAALK010000080">
    <property type="protein sequence ID" value="KAG8093911.1"/>
    <property type="molecule type" value="Genomic_DNA"/>
</dbReference>
<evidence type="ECO:0000313" key="1">
    <source>
        <dbReference type="EMBL" id="KAG8093911.1"/>
    </source>
</evidence>
<reference evidence="1" key="2">
    <citation type="submission" date="2021-02" db="EMBL/GenBank/DDBJ databases">
        <authorList>
            <person name="Kimball J.A."/>
            <person name="Haas M.W."/>
            <person name="Macchietto M."/>
            <person name="Kono T."/>
            <person name="Duquette J."/>
            <person name="Shao M."/>
        </authorList>
    </citation>
    <scope>NUCLEOTIDE SEQUENCE</scope>
    <source>
        <tissue evidence="1">Fresh leaf tissue</tissue>
    </source>
</reference>
<reference evidence="1" key="1">
    <citation type="journal article" date="2021" name="bioRxiv">
        <title>Whole Genome Assembly and Annotation of Northern Wild Rice, Zizania palustris L., Supports a Whole Genome Duplication in the Zizania Genus.</title>
        <authorList>
            <person name="Haas M."/>
            <person name="Kono T."/>
            <person name="Macchietto M."/>
            <person name="Millas R."/>
            <person name="McGilp L."/>
            <person name="Shao M."/>
            <person name="Duquette J."/>
            <person name="Hirsch C.N."/>
            <person name="Kimball J."/>
        </authorList>
    </citation>
    <scope>NUCLEOTIDE SEQUENCE</scope>
    <source>
        <tissue evidence="1">Fresh leaf tissue</tissue>
    </source>
</reference>
<proteinExistence type="predicted"/>
<name>A0A8J6BUK3_ZIZPA</name>
<dbReference type="Proteomes" id="UP000729402">
    <property type="component" value="Unassembled WGS sequence"/>
</dbReference>
<keyword evidence="2" id="KW-1185">Reference proteome</keyword>
<protein>
    <submittedName>
        <fullName evidence="1">Uncharacterized protein</fullName>
    </submittedName>
</protein>
<accession>A0A8J6BUK3</accession>
<evidence type="ECO:0000313" key="2">
    <source>
        <dbReference type="Proteomes" id="UP000729402"/>
    </source>
</evidence>